<keyword evidence="1" id="KW-0812">Transmembrane</keyword>
<proteinExistence type="predicted"/>
<dbReference type="EMBL" id="SODD01000020">
    <property type="protein sequence ID" value="TDW16748.1"/>
    <property type="molecule type" value="Genomic_DNA"/>
</dbReference>
<reference evidence="2 3" key="1">
    <citation type="submission" date="2019-03" db="EMBL/GenBank/DDBJ databases">
        <title>Genomic Encyclopedia of Type Strains, Phase IV (KMG-IV): sequencing the most valuable type-strain genomes for metagenomic binning, comparative biology and taxonomic classification.</title>
        <authorList>
            <person name="Goeker M."/>
        </authorList>
    </citation>
    <scope>NUCLEOTIDE SEQUENCE [LARGE SCALE GENOMIC DNA]</scope>
    <source>
        <strain evidence="2 3">DSM 28867</strain>
    </source>
</reference>
<evidence type="ECO:0000256" key="1">
    <source>
        <dbReference type="SAM" id="Phobius"/>
    </source>
</evidence>
<accession>A0A4R7ZJZ5</accession>
<keyword evidence="1" id="KW-1133">Transmembrane helix</keyword>
<dbReference type="Proteomes" id="UP000294743">
    <property type="component" value="Unassembled WGS sequence"/>
</dbReference>
<sequence>MFKVNEICKEHNIHAPLPKVSLYIAIVCMLVSVCTLGFVVFQKNNAGKAEGAVQLDTFTERYNESDYATSFDLPKFDSYTIEDHGKEIEYYYDNGINVSVSKINHSVFDATIYFDEANTKHANEIIANIIYAFDKDMDESEAMDIVHSGLDETYETDTHEYRTWINDSLDELNFTGKVTYEVQKAVEGWKLNVANIICLILNILAWAIPWRNWSVNAAVARRLSTDLYSYSAAKRRANAFRQIGRIISTSPQKVLGLTEATKEEDIVQIKAWKASILYGFVALATFALLIVLAVVTF</sequence>
<dbReference type="AlphaFoldDB" id="A0A4R7ZJZ5"/>
<name>A0A4R7ZJZ5_9FIRM</name>
<gene>
    <name evidence="2" type="ORF">EDD63_12029</name>
</gene>
<evidence type="ECO:0000313" key="3">
    <source>
        <dbReference type="Proteomes" id="UP000294743"/>
    </source>
</evidence>
<keyword evidence="3" id="KW-1185">Reference proteome</keyword>
<dbReference type="RefSeq" id="WP_134169706.1">
    <property type="nucleotide sequence ID" value="NZ_SODD01000020.1"/>
</dbReference>
<comment type="caution">
    <text evidence="2">The sequence shown here is derived from an EMBL/GenBank/DDBJ whole genome shotgun (WGS) entry which is preliminary data.</text>
</comment>
<protein>
    <submittedName>
        <fullName evidence="2">Uncharacterized protein</fullName>
    </submittedName>
</protein>
<organism evidence="2 3">
    <name type="scientific">Breznakia blatticola</name>
    <dbReference type="NCBI Taxonomy" id="1754012"/>
    <lineage>
        <taxon>Bacteria</taxon>
        <taxon>Bacillati</taxon>
        <taxon>Bacillota</taxon>
        <taxon>Erysipelotrichia</taxon>
        <taxon>Erysipelotrichales</taxon>
        <taxon>Erysipelotrichaceae</taxon>
        <taxon>Breznakia</taxon>
    </lineage>
</organism>
<feature type="transmembrane region" description="Helical" evidence="1">
    <location>
        <begin position="20"/>
        <end position="41"/>
    </location>
</feature>
<feature type="transmembrane region" description="Helical" evidence="1">
    <location>
        <begin position="276"/>
        <end position="295"/>
    </location>
</feature>
<keyword evidence="1" id="KW-0472">Membrane</keyword>
<evidence type="ECO:0000313" key="2">
    <source>
        <dbReference type="EMBL" id="TDW16748.1"/>
    </source>
</evidence>